<keyword evidence="2" id="KW-0805">Transcription regulation</keyword>
<evidence type="ECO:0000256" key="2">
    <source>
        <dbReference type="ARBA" id="ARBA00023015"/>
    </source>
</evidence>
<dbReference type="InterPro" id="IPR035500">
    <property type="entry name" value="NHR-like_dom_sf"/>
</dbReference>
<protein>
    <submittedName>
        <fullName evidence="6">NR LBD domain-containing protein</fullName>
    </submittedName>
</protein>
<sequence>MKRRQWNSVVQPLKKLKMSLTEFALFKALTIWHYKGGRQICTRQRDDIFRSLLIICEDEGHDDAVLRASEIVLAVGVVLTELHEMVTSYIEITVLDVLDDPILKDMLKFQY</sequence>
<proteinExistence type="inferred from homology"/>
<dbReference type="Proteomes" id="UP000005237">
    <property type="component" value="Unassembled WGS sequence"/>
</dbReference>
<evidence type="ECO:0000256" key="4">
    <source>
        <dbReference type="ARBA" id="ARBA00023170"/>
    </source>
</evidence>
<evidence type="ECO:0000256" key="1">
    <source>
        <dbReference type="ARBA" id="ARBA00005993"/>
    </source>
</evidence>
<comment type="similarity">
    <text evidence="1">Belongs to the nuclear hormone receptor family.</text>
</comment>
<keyword evidence="3" id="KW-0804">Transcription</keyword>
<dbReference type="SUPFAM" id="SSF48508">
    <property type="entry name" value="Nuclear receptor ligand-binding domain"/>
    <property type="match status" value="1"/>
</dbReference>
<reference evidence="7" key="1">
    <citation type="submission" date="2010-08" db="EMBL/GenBank/DDBJ databases">
        <authorList>
            <consortium name="Caenorhabditis japonica Sequencing Consortium"/>
            <person name="Wilson R.K."/>
        </authorList>
    </citation>
    <scope>NUCLEOTIDE SEQUENCE [LARGE SCALE GENOMIC DNA]</scope>
    <source>
        <strain evidence="7">DF5081</strain>
    </source>
</reference>
<dbReference type="PANTHER" id="PTHR46397:SF3">
    <property type="entry name" value="NR LBD DOMAIN-CONTAINING PROTEIN-RELATED"/>
    <property type="match status" value="1"/>
</dbReference>
<keyword evidence="7" id="KW-1185">Reference proteome</keyword>
<evidence type="ECO:0000313" key="6">
    <source>
        <dbReference type="EnsemblMetazoa" id="CJA16336.1"/>
    </source>
</evidence>
<dbReference type="Gene3D" id="1.10.565.10">
    <property type="entry name" value="Retinoid X Receptor"/>
    <property type="match status" value="1"/>
</dbReference>
<dbReference type="Pfam" id="PF00104">
    <property type="entry name" value="Hormone_recep"/>
    <property type="match status" value="1"/>
</dbReference>
<dbReference type="PANTHER" id="PTHR46397">
    <property type="entry name" value="NUCLEAR HORMONE RECEPTOR FAMILY-RELATED"/>
    <property type="match status" value="1"/>
</dbReference>
<evidence type="ECO:0000259" key="5">
    <source>
        <dbReference type="PROSITE" id="PS51843"/>
    </source>
</evidence>
<accession>A0A8R1I2E4</accession>
<feature type="domain" description="NR LBD" evidence="5">
    <location>
        <begin position="1"/>
        <end position="111"/>
    </location>
</feature>
<name>A0A8R1I2E4_CAEJA</name>
<evidence type="ECO:0000256" key="3">
    <source>
        <dbReference type="ARBA" id="ARBA00023163"/>
    </source>
</evidence>
<dbReference type="InterPro" id="IPR000536">
    <property type="entry name" value="Nucl_hrmn_rcpt_lig-bd"/>
</dbReference>
<evidence type="ECO:0000313" key="7">
    <source>
        <dbReference type="Proteomes" id="UP000005237"/>
    </source>
</evidence>
<dbReference type="PROSITE" id="PS51843">
    <property type="entry name" value="NR_LBD"/>
    <property type="match status" value="1"/>
</dbReference>
<organism evidence="6 7">
    <name type="scientific">Caenorhabditis japonica</name>
    <dbReference type="NCBI Taxonomy" id="281687"/>
    <lineage>
        <taxon>Eukaryota</taxon>
        <taxon>Metazoa</taxon>
        <taxon>Ecdysozoa</taxon>
        <taxon>Nematoda</taxon>
        <taxon>Chromadorea</taxon>
        <taxon>Rhabditida</taxon>
        <taxon>Rhabditina</taxon>
        <taxon>Rhabditomorpha</taxon>
        <taxon>Rhabditoidea</taxon>
        <taxon>Rhabditidae</taxon>
        <taxon>Peloderinae</taxon>
        <taxon>Caenorhabditis</taxon>
    </lineage>
</organism>
<keyword evidence="4" id="KW-0675">Receptor</keyword>
<dbReference type="AlphaFoldDB" id="A0A8R1I2E4"/>
<reference evidence="6" key="2">
    <citation type="submission" date="2022-06" db="UniProtKB">
        <authorList>
            <consortium name="EnsemblMetazoa"/>
        </authorList>
    </citation>
    <scope>IDENTIFICATION</scope>
    <source>
        <strain evidence="6">DF5081</strain>
    </source>
</reference>
<dbReference type="EnsemblMetazoa" id="CJA16336.1">
    <property type="protein sequence ID" value="CJA16336.1"/>
    <property type="gene ID" value="WBGene00135540"/>
</dbReference>